<gene>
    <name evidence="13" type="ordered locus">TSIB_1277</name>
</gene>
<feature type="domain" description="Peptidase M48" evidence="12">
    <location>
        <begin position="57"/>
        <end position="246"/>
    </location>
</feature>
<dbReference type="MEROPS" id="M48.A10"/>
<evidence type="ECO:0000256" key="8">
    <source>
        <dbReference type="ARBA" id="ARBA00023049"/>
    </source>
</evidence>
<organism evidence="13 14">
    <name type="scientific">Thermococcus sibiricus (strain DSM 12597 / MM 739)</name>
    <dbReference type="NCBI Taxonomy" id="604354"/>
    <lineage>
        <taxon>Archaea</taxon>
        <taxon>Methanobacteriati</taxon>
        <taxon>Methanobacteriota</taxon>
        <taxon>Thermococci</taxon>
        <taxon>Thermococcales</taxon>
        <taxon>Thermococcaceae</taxon>
        <taxon>Thermococcus</taxon>
    </lineage>
</organism>
<dbReference type="eggNOG" id="arCOG01331">
    <property type="taxonomic scope" value="Archaea"/>
</dbReference>
<keyword evidence="2 10" id="KW-0645">Protease</keyword>
<evidence type="ECO:0000256" key="3">
    <source>
        <dbReference type="ARBA" id="ARBA00022692"/>
    </source>
</evidence>
<dbReference type="PANTHER" id="PTHR43221">
    <property type="entry name" value="PROTEASE HTPX"/>
    <property type="match status" value="1"/>
</dbReference>
<sequence length="260" mass="30352">MLRLIFLAQLLMTLLYLGKFGLVIILVTFFALMILYLWTTRKFLRKNQNLLSFEEMPWLYDGIVRMANKAGIATPDIYILDDYIPNAYSFGNSIVLSLGLFEVLDEDGILAVTAHEIGHIKNRDTVIFPLVSYIRYLMIPMVVLNALFSKSLMVALASVMLYILYEVERVHYLRKREFKADDTALRLVSRPLSLKEALEELRYYEDLRINVKVSEVPSIEPGIERKYHNPIFATHPSYDERIWRIMAEVDIMTLNERIFN</sequence>
<keyword evidence="8 10" id="KW-0482">Metalloprotease</keyword>
<evidence type="ECO:0000256" key="6">
    <source>
        <dbReference type="ARBA" id="ARBA00022833"/>
    </source>
</evidence>
<keyword evidence="14" id="KW-1185">Reference proteome</keyword>
<dbReference type="STRING" id="604354.TSIB_1277"/>
<accession>C6A3Y6</accession>
<dbReference type="GO" id="GO:0004222">
    <property type="term" value="F:metalloendopeptidase activity"/>
    <property type="evidence" value="ECO:0007669"/>
    <property type="project" value="InterPro"/>
</dbReference>
<name>C6A3Y6_THESM</name>
<feature type="transmembrane region" description="Helical" evidence="11">
    <location>
        <begin position="20"/>
        <end position="38"/>
    </location>
</feature>
<dbReference type="KEGG" id="tsi:TSIB_1277"/>
<keyword evidence="5 10" id="KW-0378">Hydrolase</keyword>
<evidence type="ECO:0000256" key="5">
    <source>
        <dbReference type="ARBA" id="ARBA00022801"/>
    </source>
</evidence>
<reference evidence="13 14" key="1">
    <citation type="journal article" date="2009" name="Appl. Environ. Microbiol.">
        <title>Metabolic versatility and indigenous origin of the archaeon Thermococcus sibiricus, isolated from a siberian oil reservoir, as revealed by genome analysis.</title>
        <authorList>
            <person name="Mardanov A.V."/>
            <person name="Ravin N.V."/>
            <person name="Svetlitchnyi V.A."/>
            <person name="Beletsky A.V."/>
            <person name="Miroshnichenko M.L."/>
            <person name="Bonch-Osmolovskaya E.A."/>
            <person name="Skryabin K.G."/>
        </authorList>
    </citation>
    <scope>NUCLEOTIDE SEQUENCE [LARGE SCALE GENOMIC DNA]</scope>
    <source>
        <strain evidence="14">DSM 12597 / MM 739</strain>
    </source>
</reference>
<proteinExistence type="inferred from homology"/>
<evidence type="ECO:0000256" key="4">
    <source>
        <dbReference type="ARBA" id="ARBA00022723"/>
    </source>
</evidence>
<dbReference type="InterPro" id="IPR050083">
    <property type="entry name" value="HtpX_protease"/>
</dbReference>
<keyword evidence="9 11" id="KW-0472">Membrane</keyword>
<dbReference type="RefSeq" id="WP_015849550.1">
    <property type="nucleotide sequence ID" value="NC_012883.1"/>
</dbReference>
<evidence type="ECO:0000256" key="7">
    <source>
        <dbReference type="ARBA" id="ARBA00022989"/>
    </source>
</evidence>
<comment type="cofactor">
    <cofactor evidence="10">
        <name>Zn(2+)</name>
        <dbReference type="ChEBI" id="CHEBI:29105"/>
    </cofactor>
    <text evidence="10">Binds 1 zinc ion per subunit.</text>
</comment>
<evidence type="ECO:0000256" key="1">
    <source>
        <dbReference type="ARBA" id="ARBA00022475"/>
    </source>
</evidence>
<evidence type="ECO:0000259" key="12">
    <source>
        <dbReference type="Pfam" id="PF01435"/>
    </source>
</evidence>
<dbReference type="EMBL" id="CP001463">
    <property type="protein sequence ID" value="ACS90331.1"/>
    <property type="molecule type" value="Genomic_DNA"/>
</dbReference>
<comment type="similarity">
    <text evidence="10">Belongs to the peptidase M48 family.</text>
</comment>
<evidence type="ECO:0000256" key="9">
    <source>
        <dbReference type="ARBA" id="ARBA00023136"/>
    </source>
</evidence>
<dbReference type="Gene3D" id="3.30.2010.10">
    <property type="entry name" value="Metalloproteases ('zincins'), catalytic domain"/>
    <property type="match status" value="1"/>
</dbReference>
<dbReference type="Proteomes" id="UP000009079">
    <property type="component" value="Chromosome"/>
</dbReference>
<keyword evidence="3 11" id="KW-0812">Transmembrane</keyword>
<dbReference type="HOGENOM" id="CLU_042266_5_0_2"/>
<dbReference type="InterPro" id="IPR001915">
    <property type="entry name" value="Peptidase_M48"/>
</dbReference>
<dbReference type="Pfam" id="PF01435">
    <property type="entry name" value="Peptidase_M48"/>
    <property type="match status" value="1"/>
</dbReference>
<evidence type="ECO:0000313" key="13">
    <source>
        <dbReference type="EMBL" id="ACS90331.1"/>
    </source>
</evidence>
<keyword evidence="6 10" id="KW-0862">Zinc</keyword>
<evidence type="ECO:0000256" key="2">
    <source>
        <dbReference type="ARBA" id="ARBA00022670"/>
    </source>
</evidence>
<evidence type="ECO:0000256" key="10">
    <source>
        <dbReference type="RuleBase" id="RU003983"/>
    </source>
</evidence>
<dbReference type="GeneID" id="8096276"/>
<dbReference type="AlphaFoldDB" id="C6A3Y6"/>
<dbReference type="GO" id="GO:0006508">
    <property type="term" value="P:proteolysis"/>
    <property type="evidence" value="ECO:0007669"/>
    <property type="project" value="UniProtKB-KW"/>
</dbReference>
<keyword evidence="4" id="KW-0479">Metal-binding</keyword>
<dbReference type="GO" id="GO:0046872">
    <property type="term" value="F:metal ion binding"/>
    <property type="evidence" value="ECO:0007669"/>
    <property type="project" value="UniProtKB-KW"/>
</dbReference>
<dbReference type="OrthoDB" id="28389at2157"/>
<keyword evidence="7 11" id="KW-1133">Transmembrane helix</keyword>
<protein>
    <submittedName>
        <fullName evidence="13">Zinc-dependent protease HtpX like rotein, M48 family</fullName>
    </submittedName>
</protein>
<evidence type="ECO:0000313" key="14">
    <source>
        <dbReference type="Proteomes" id="UP000009079"/>
    </source>
</evidence>
<feature type="transmembrane region" description="Helical" evidence="11">
    <location>
        <begin position="142"/>
        <end position="165"/>
    </location>
</feature>
<dbReference type="PANTHER" id="PTHR43221:SF2">
    <property type="entry name" value="PROTEASE HTPX HOMOLOG"/>
    <property type="match status" value="1"/>
</dbReference>
<keyword evidence="1" id="KW-1003">Cell membrane</keyword>
<evidence type="ECO:0000256" key="11">
    <source>
        <dbReference type="SAM" id="Phobius"/>
    </source>
</evidence>